<proteinExistence type="predicted"/>
<keyword evidence="4" id="KW-1185">Reference proteome</keyword>
<feature type="transmembrane region" description="Helical" evidence="1">
    <location>
        <begin position="824"/>
        <end position="841"/>
    </location>
</feature>
<dbReference type="Proteomes" id="UP000619479">
    <property type="component" value="Unassembled WGS sequence"/>
</dbReference>
<dbReference type="Pfam" id="PF05729">
    <property type="entry name" value="NACHT"/>
    <property type="match status" value="1"/>
</dbReference>
<dbReference type="EMBL" id="BOMH01000028">
    <property type="protein sequence ID" value="GID65936.1"/>
    <property type="molecule type" value="Genomic_DNA"/>
</dbReference>
<name>A0A919IK02_9ACTN</name>
<dbReference type="Gene3D" id="3.40.50.300">
    <property type="entry name" value="P-loop containing nucleotide triphosphate hydrolases"/>
    <property type="match status" value="1"/>
</dbReference>
<keyword evidence="1" id="KW-0472">Membrane</keyword>
<evidence type="ECO:0000259" key="2">
    <source>
        <dbReference type="Pfam" id="PF05729"/>
    </source>
</evidence>
<feature type="transmembrane region" description="Helical" evidence="1">
    <location>
        <begin position="758"/>
        <end position="775"/>
    </location>
</feature>
<reference evidence="3" key="1">
    <citation type="submission" date="2021-01" db="EMBL/GenBank/DDBJ databases">
        <title>Whole genome shotgun sequence of Actinoplanes cyaneus NBRC 14990.</title>
        <authorList>
            <person name="Komaki H."/>
            <person name="Tamura T."/>
        </authorList>
    </citation>
    <scope>NUCLEOTIDE SEQUENCE</scope>
    <source>
        <strain evidence="3">NBRC 14990</strain>
    </source>
</reference>
<evidence type="ECO:0000313" key="3">
    <source>
        <dbReference type="EMBL" id="GID65936.1"/>
    </source>
</evidence>
<accession>A0A919IK02</accession>
<comment type="caution">
    <text evidence="3">The sequence shown here is derived from an EMBL/GenBank/DDBJ whole genome shotgun (WGS) entry which is preliminary data.</text>
</comment>
<dbReference type="AlphaFoldDB" id="A0A919IK02"/>
<feature type="transmembrane region" description="Helical" evidence="1">
    <location>
        <begin position="632"/>
        <end position="656"/>
    </location>
</feature>
<feature type="transmembrane region" description="Helical" evidence="1">
    <location>
        <begin position="795"/>
        <end position="812"/>
    </location>
</feature>
<gene>
    <name evidence="3" type="ORF">Acy02nite_38170</name>
</gene>
<feature type="transmembrane region" description="Helical" evidence="1">
    <location>
        <begin position="40"/>
        <end position="58"/>
    </location>
</feature>
<dbReference type="SUPFAM" id="SSF52540">
    <property type="entry name" value="P-loop containing nucleoside triphosphate hydrolases"/>
    <property type="match status" value="1"/>
</dbReference>
<keyword evidence="1" id="KW-1133">Transmembrane helix</keyword>
<dbReference type="RefSeq" id="WP_203742291.1">
    <property type="nucleotide sequence ID" value="NZ_BAAAUC010000012.1"/>
</dbReference>
<keyword evidence="1" id="KW-0812">Transmembrane</keyword>
<evidence type="ECO:0000313" key="4">
    <source>
        <dbReference type="Proteomes" id="UP000619479"/>
    </source>
</evidence>
<feature type="domain" description="NACHT" evidence="2">
    <location>
        <begin position="127"/>
        <end position="230"/>
    </location>
</feature>
<feature type="transmembrane region" description="Helical" evidence="1">
    <location>
        <begin position="662"/>
        <end position="686"/>
    </location>
</feature>
<protein>
    <recommendedName>
        <fullName evidence="2">NACHT domain-containing protein</fullName>
    </recommendedName>
</protein>
<evidence type="ECO:0000256" key="1">
    <source>
        <dbReference type="SAM" id="Phobius"/>
    </source>
</evidence>
<dbReference type="InterPro" id="IPR027417">
    <property type="entry name" value="P-loop_NTPase"/>
</dbReference>
<dbReference type="InterPro" id="IPR007111">
    <property type="entry name" value="NACHT_NTPase"/>
</dbReference>
<sequence>MENRPSLSRALAAASVTIALALVGNLITNAMSTPASWLPRLWAVLAVLFVAAVLIDRVRHRPSPDLARQRRLFAGALAAEVTRISARENWRDERFAELRAELEVTSGRRGPRRVRSLTRALRRSRDRLILLQGEPGAGKSVALRHLALREHRGVVPLYLNLKELRRAGDEPVDATTIRRFVLASLNRSRSEGVAEFLATELDAGMRDGTWLFLFDSFDEIPDILTATEVEPMVEEYADAIHSFLHTMSACRGIVASREFRGPRRFDWPRFTVLRLTARQKRRLIRLAGLTPAQEGLLLGGITSTESTLGPFSDNPLLLSLLTDYMVRNDALPRTSHEVFSDFVAGRLHRDRERVLRRFGLNPDALRSAAETAAFCMAESPGLGLSPSYEELTAAVVRRFGPQPDLRAGLDALAFVKLASGGTVFSFAHRRFQEFFATARVLQEDGSVPAERLLTAGQWRETAVTLLQTRPDAGLLEVAQRLLREVVPARSRARRFTWPTGALHLLSLLNAGLDEDSVTRLDPRVRARIGRLLRRAYESGSRADQVWAIENVMPAPDADRDELLDHAAGSPSLLLQESALAQVGRLRVMPPSLARQVRGVLIGRAGRGRLWRDRHAVLAGIRRLRDPRPFTQLIAVLLGAPVLDAAVVALFVVFVLVTGTPTWRLPIIAAGAGAVALLGVLVPCLAVSMSAAESVAGRWRSWRDVLEAVAVAATVVRVWTLGTMVTAFCGWRLLPGLGYGYLALCFHTYLAVAAGPRPLPLPGFVAAPVVWAARWLRELSDWRDNVGWMRREPRRAAVTLIPLLICMGLSTWYSVVSAESIERQSLRMMAIVILSVGVAWAAQESTTRVRARRDRRRIAEAGTLDAAGMRALLTGLRTDRGLFFLVRGLRRGQFTASATAVEQLRTLDPDGCRVEPSQTTLDEIARLITERSVPAE</sequence>
<organism evidence="3 4">
    <name type="scientific">Actinoplanes cyaneus</name>
    <dbReference type="NCBI Taxonomy" id="52696"/>
    <lineage>
        <taxon>Bacteria</taxon>
        <taxon>Bacillati</taxon>
        <taxon>Actinomycetota</taxon>
        <taxon>Actinomycetes</taxon>
        <taxon>Micromonosporales</taxon>
        <taxon>Micromonosporaceae</taxon>
        <taxon>Actinoplanes</taxon>
    </lineage>
</organism>
<feature type="transmembrane region" description="Helical" evidence="1">
    <location>
        <begin position="707"/>
        <end position="733"/>
    </location>
</feature>